<dbReference type="EMBL" id="AZHB01000037">
    <property type="protein sequence ID" value="OAA53301.1"/>
    <property type="molecule type" value="Genomic_DNA"/>
</dbReference>
<feature type="compositionally biased region" description="Polar residues" evidence="1">
    <location>
        <begin position="1753"/>
        <end position="1767"/>
    </location>
</feature>
<proteinExistence type="predicted"/>
<evidence type="ECO:0000313" key="2">
    <source>
        <dbReference type="EMBL" id="OAA53301.1"/>
    </source>
</evidence>
<feature type="compositionally biased region" description="Basic and acidic residues" evidence="1">
    <location>
        <begin position="1333"/>
        <end position="1363"/>
    </location>
</feature>
<feature type="compositionally biased region" description="Low complexity" evidence="1">
    <location>
        <begin position="1868"/>
        <end position="1894"/>
    </location>
</feature>
<feature type="compositionally biased region" description="Basic and acidic residues" evidence="1">
    <location>
        <begin position="2064"/>
        <end position="2077"/>
    </location>
</feature>
<feature type="region of interest" description="Disordered" evidence="1">
    <location>
        <begin position="1953"/>
        <end position="2186"/>
    </location>
</feature>
<feature type="region of interest" description="Disordered" evidence="1">
    <location>
        <begin position="349"/>
        <end position="370"/>
    </location>
</feature>
<feature type="region of interest" description="Disordered" evidence="1">
    <location>
        <begin position="1219"/>
        <end position="1938"/>
    </location>
</feature>
<feature type="compositionally biased region" description="Low complexity" evidence="1">
    <location>
        <begin position="2134"/>
        <end position="2146"/>
    </location>
</feature>
<feature type="region of interest" description="Disordered" evidence="1">
    <location>
        <begin position="815"/>
        <end position="1206"/>
    </location>
</feature>
<keyword evidence="3" id="KW-1185">Reference proteome</keyword>
<feature type="compositionally biased region" description="Polar residues" evidence="1">
    <location>
        <begin position="1682"/>
        <end position="1694"/>
    </location>
</feature>
<feature type="compositionally biased region" description="Polar residues" evidence="1">
    <location>
        <begin position="1258"/>
        <end position="1272"/>
    </location>
</feature>
<feature type="region of interest" description="Disordered" evidence="1">
    <location>
        <begin position="2223"/>
        <end position="2263"/>
    </location>
</feature>
<comment type="caution">
    <text evidence="2">The sequence shown here is derived from an EMBL/GenBank/DDBJ whole genome shotgun (WGS) entry which is preliminary data.</text>
</comment>
<protein>
    <submittedName>
        <fullName evidence="2">Uncharacterized protein</fullName>
    </submittedName>
</protein>
<feature type="region of interest" description="Disordered" evidence="1">
    <location>
        <begin position="386"/>
        <end position="641"/>
    </location>
</feature>
<feature type="compositionally biased region" description="Basic and acidic residues" evidence="1">
    <location>
        <begin position="486"/>
        <end position="496"/>
    </location>
</feature>
<sequence length="2263" mass="241337">MDQGSYSRPDGRGHPTLSASSAANNNYQVNVSRQKTKKWVEAKSQNYDGDDWGADEFDDEEPEPQLPLSPRGGPHYGVAQGASDVPSLHIQTNPPSQLPQQHQPYPPPQSRPPPPANTQTQHESNNPLQVHPSSSAPQSSAPQSAGGFQPQSASSTYPLSPRSPPDSLPSTTPQAASTSKPLPFVRPSDIYRRMEEEKSRGSSESSRPSAEIASNVSKQSSVSPARTAAEPVKPQPPAALLPAPRTDSYNSVYQDLTKPRASHAPQQPAVTSPPRAGAPAPPFATPDANSSLDTVKEETKRLSTSPKLPDLARMSVFGADFFSSGFSSLSSEQISEQKIPEVPKVAPELKVDNPAAHQPNPSLADAPKASVEKTLSASALPVVMEDASIKHEDVETTVNQPPSSATTAPESREPAMPTESKLSDSSKQAATRSSIDTTRSVPSASDITPTKPLNVRKEDSPVRSFEPPPALQREPTFGTDTSSPVKESDMLRDEIIKTLSSPTQPSREAAEAGAADGGRKGSQGRTRDSTYTLTDYDSYWADADTAPTAPPPPPKTISIVPDEAIETTAVASRGPASATTESSEEKPKVTPPASHEGVAAQAAHQVSTGAASAAPAVVSPIPQSASPQRPAEASIVSPVSTDLRRRFSWEAEYASKPSPTAVDASAATAAPPPGPAPSDPKPQPEPVPAQDREPGSSPANVATLPAVAATDSASPVSKRLSLADEKALSTTTSNEVSAPVDEHPALRLSEPAPAPALSMPRTSSATVTPFKDIMGLSNSSDRVAKFNETRVTFAVMDVGLDRWLTSLHQDHPEYHSKSFNSYQPSSTSPTGAPQGAYPPAQQPYYQQYLNASTPSSGPSPGRRIGGIPVPSNVGGSTFGHSGNQIGTKSKELMHSAGKMGKGLFSKGKNKLRGDKGDAHPPQQTKAKHERSGSWAVLSSKLRTELSSSKEHEHPHQHSQQFHDEYSAAPRPSMTIAPQIPVPEPVSPLLREASPDKSLPPTQTSAQPAIPGSHSSSISAASPLASSIPPSSQIRIVPSETAHDHGNLRSPIQAPPVAEDSGVGMLAQPDESGDAPKRQSSFVGLPPIRRSSTFGLKSKARRAAERFPLDEEDGNGVPDLPTDDVLEHPPSQSDIPRQPHGEHTGAPHVGSTSQIYHKEGATTQHQPVTAEHSHQTPARQPTTAPPQPQPIRPLVHPPLMMYPGQSGPWRLEESHLAEPLHQAKNRSCHSPISPSMNYDFDKETEHSAMMPPPPLPSGNARSRNTDVPPSSAQRYPGLFAPRPDEEPLQRPISQVYYEEKVNPRHSGNEYSIPGVGPPTEERGRAKRNSGMFKEIGDKIARATSRDRRNSFVESRPPADSRADGASESSVGTEEIQDRRKRRSSFFNALTGRASMDPGPQHDLSALERSQTESLPLSSTGDLGSARKRSMLASVVTGFGGNKTSTPNAATSGLASPVGDDEPPSTPKKKRFSGIAKAFQRPNQERPSSGMSNASEHSRRASFSNLLSTLTGSKSQLSEQSHAVAAPSVGGVPSNDLPQNVPPAPHQIHPADGFPAAKRDSVSAPSPHDQRLDQMKPLFTADENKWGIERPPTSTTVTANEAKADTGQSPTSTNLPLRSVDPSAQSHNPTAPSEISDSETDVTENARKPSDVTPSVTSGGDVESADANVSQITPTIVTDVPRQGEQQQTPTAQYPNSPGGYFIHNRMQSSAPLSAGSQGYPQGQLMQPQQDPHRSLAPAGGEYGQGMSRPAPGPQYSQYVQQPTPQLNHYQQQPQQYTQPVFDQPASRAEQGSASPKGWKGLKTRMAGQMASMSQSSPNSKNQSKGDSPTSDKLRGAFKRLSKQQGTPDTQQQGGEQAPGSRGFAGRAGQQPHQQMQPQHRQPQYMQPQHMPPRQMTMGQRPYQEPYSQQGASQQQTSMNAPQQSHLNHQQHSYAAVPIPQGYTTIRGQGYAQVPTAYASTRQHPQYQSPNAQQQSFAGHDQTSPIAGSYQQSNGHASGPGQPQSAVTEPQPRAPVSQQPFANTSDALSPISTTQHSGSMTFSPSSDELRSPRVALTEEALAQQNARKDLQAPHLRPDENQTGLGPSNSNRVSQVSVDSRRHGPSPKSEPSPVASYKQLQTGRTSSASPVRERLVSAASISPPAGSGSDVVSPIMTATRAETSTPAAAPLVRDLTGDSRGQVSDDSLEKKGKLDKTIATTVRPATEHVVELEDTAEARQRTLRLDAQEEKIAYDPEEENPKMAATSYPGQEWNPYGEPGFSEWHE</sequence>
<feature type="compositionally biased region" description="Polar residues" evidence="1">
    <location>
        <begin position="1149"/>
        <end position="1166"/>
    </location>
</feature>
<feature type="compositionally biased region" description="Low complexity" evidence="1">
    <location>
        <begin position="657"/>
        <end position="669"/>
    </location>
</feature>
<feature type="compositionally biased region" description="Polar residues" evidence="1">
    <location>
        <begin position="1904"/>
        <end position="1931"/>
    </location>
</feature>
<dbReference type="STRING" id="1081104.A0A167LNJ5"/>
<feature type="compositionally biased region" description="Low complexity" evidence="1">
    <location>
        <begin position="1007"/>
        <end position="1033"/>
    </location>
</feature>
<feature type="compositionally biased region" description="Polar residues" evidence="1">
    <location>
        <begin position="212"/>
        <end position="224"/>
    </location>
</feature>
<feature type="compositionally biased region" description="Low complexity" evidence="1">
    <location>
        <begin position="94"/>
        <end position="103"/>
    </location>
</feature>
<feature type="compositionally biased region" description="Acidic residues" evidence="1">
    <location>
        <begin position="48"/>
        <end position="63"/>
    </location>
</feature>
<feature type="compositionally biased region" description="Low complexity" evidence="1">
    <location>
        <begin position="1768"/>
        <end position="1778"/>
    </location>
</feature>
<dbReference type="GeneID" id="30025207"/>
<feature type="compositionally biased region" description="Basic and acidic residues" evidence="1">
    <location>
        <begin position="189"/>
        <end position="201"/>
    </location>
</feature>
<feature type="compositionally biased region" description="Polar residues" evidence="1">
    <location>
        <begin position="873"/>
        <end position="887"/>
    </location>
</feature>
<feature type="compositionally biased region" description="Low complexity" evidence="1">
    <location>
        <begin position="831"/>
        <end position="871"/>
    </location>
</feature>
<feature type="compositionally biased region" description="Polar residues" evidence="1">
    <location>
        <begin position="1956"/>
        <end position="2006"/>
    </location>
</feature>
<feature type="compositionally biased region" description="Polar residues" evidence="1">
    <location>
        <begin position="2014"/>
        <end position="2044"/>
    </location>
</feature>
<feature type="compositionally biased region" description="Polar residues" evidence="1">
    <location>
        <begin position="1665"/>
        <end position="1674"/>
    </location>
</feature>
<accession>A0A167LNJ5</accession>
<dbReference type="OrthoDB" id="4868474at2759"/>
<feature type="compositionally biased region" description="Polar residues" evidence="1">
    <location>
        <begin position="1440"/>
        <end position="1452"/>
    </location>
</feature>
<dbReference type="RefSeq" id="XP_018700354.1">
    <property type="nucleotide sequence ID" value="XM_018852518.1"/>
</dbReference>
<feature type="compositionally biased region" description="Polar residues" evidence="1">
    <location>
        <begin position="17"/>
        <end position="33"/>
    </location>
</feature>
<feature type="compositionally biased region" description="Low complexity" evidence="1">
    <location>
        <begin position="132"/>
        <end position="145"/>
    </location>
</feature>
<feature type="compositionally biased region" description="Pro residues" evidence="1">
    <location>
        <begin position="670"/>
        <end position="687"/>
    </location>
</feature>
<feature type="compositionally biased region" description="Polar residues" evidence="1">
    <location>
        <begin position="817"/>
        <end position="830"/>
    </location>
</feature>
<feature type="compositionally biased region" description="Polar residues" evidence="1">
    <location>
        <begin position="1704"/>
        <end position="1728"/>
    </location>
</feature>
<evidence type="ECO:0000256" key="1">
    <source>
        <dbReference type="SAM" id="MobiDB-lite"/>
    </source>
</evidence>
<feature type="compositionally biased region" description="Polar residues" evidence="1">
    <location>
        <begin position="396"/>
        <end position="409"/>
    </location>
</feature>
<evidence type="ECO:0000313" key="3">
    <source>
        <dbReference type="Proteomes" id="UP000076744"/>
    </source>
</evidence>
<feature type="compositionally biased region" description="Polar residues" evidence="1">
    <location>
        <begin position="1604"/>
        <end position="1633"/>
    </location>
</feature>
<gene>
    <name evidence="2" type="ORF">ISF_08915</name>
</gene>
<feature type="region of interest" description="Disordered" evidence="1">
    <location>
        <begin position="1"/>
        <end position="306"/>
    </location>
</feature>
<feature type="compositionally biased region" description="Polar residues" evidence="1">
    <location>
        <begin position="2115"/>
        <end position="2126"/>
    </location>
</feature>
<dbReference type="Proteomes" id="UP000076744">
    <property type="component" value="Unassembled WGS sequence"/>
</dbReference>
<feature type="compositionally biased region" description="Low complexity" evidence="1">
    <location>
        <begin position="1842"/>
        <end position="1854"/>
    </location>
</feature>
<organism evidence="2 3">
    <name type="scientific">Cordyceps fumosorosea (strain ARSEF 2679)</name>
    <name type="common">Isaria fumosorosea</name>
    <dbReference type="NCBI Taxonomy" id="1081104"/>
    <lineage>
        <taxon>Eukaryota</taxon>
        <taxon>Fungi</taxon>
        <taxon>Dikarya</taxon>
        <taxon>Ascomycota</taxon>
        <taxon>Pezizomycotina</taxon>
        <taxon>Sordariomycetes</taxon>
        <taxon>Hypocreomycetidae</taxon>
        <taxon>Hypocreales</taxon>
        <taxon>Cordycipitaceae</taxon>
        <taxon>Cordyceps</taxon>
    </lineage>
</organism>
<name>A0A167LNJ5_CORFA</name>
<feature type="compositionally biased region" description="Polar residues" evidence="1">
    <location>
        <begin position="117"/>
        <end position="128"/>
    </location>
</feature>
<reference evidence="2 3" key="1">
    <citation type="journal article" date="2016" name="Genome Biol. Evol.">
        <title>Divergent and convergent evolution of fungal pathogenicity.</title>
        <authorList>
            <person name="Shang Y."/>
            <person name="Xiao G."/>
            <person name="Zheng P."/>
            <person name="Cen K."/>
            <person name="Zhan S."/>
            <person name="Wang C."/>
        </authorList>
    </citation>
    <scope>NUCLEOTIDE SEQUENCE [LARGE SCALE GENOMIC DNA]</scope>
    <source>
        <strain evidence="2 3">ARSEF 2679</strain>
    </source>
</reference>
<feature type="compositionally biased region" description="Pro residues" evidence="1">
    <location>
        <begin position="104"/>
        <end position="116"/>
    </location>
</feature>
<feature type="compositionally biased region" description="Polar residues" evidence="1">
    <location>
        <begin position="1479"/>
        <end position="1519"/>
    </location>
</feature>
<feature type="compositionally biased region" description="Polar residues" evidence="1">
    <location>
        <begin position="1406"/>
        <end position="1420"/>
    </location>
</feature>
<feature type="compositionally biased region" description="Low complexity" evidence="1">
    <location>
        <begin position="610"/>
        <end position="628"/>
    </location>
</feature>
<feature type="compositionally biased region" description="Basic and acidic residues" evidence="1">
    <location>
        <begin position="941"/>
        <end position="965"/>
    </location>
</feature>
<feature type="compositionally biased region" description="Polar residues" evidence="1">
    <location>
        <begin position="2078"/>
        <end position="2095"/>
    </location>
</feature>
<feature type="compositionally biased region" description="Polar residues" evidence="1">
    <location>
        <begin position="423"/>
        <end position="448"/>
    </location>
</feature>
<feature type="compositionally biased region" description="Low complexity" evidence="1">
    <location>
        <begin position="202"/>
        <end position="211"/>
    </location>
</feature>
<feature type="region of interest" description="Disordered" evidence="1">
    <location>
        <begin position="653"/>
        <end position="763"/>
    </location>
</feature>
<feature type="compositionally biased region" description="Low complexity" evidence="1">
    <location>
        <begin position="1804"/>
        <end position="1823"/>
    </location>
</feature>